<dbReference type="Pfam" id="PF00225">
    <property type="entry name" value="Kinesin"/>
    <property type="match status" value="1"/>
</dbReference>
<gene>
    <name evidence="11" type="ORF">KIPB_006305</name>
</gene>
<evidence type="ECO:0000256" key="6">
    <source>
        <dbReference type="PROSITE-ProRule" id="PRU00283"/>
    </source>
</evidence>
<evidence type="ECO:0000256" key="5">
    <source>
        <dbReference type="ARBA" id="ARBA00023175"/>
    </source>
</evidence>
<dbReference type="InterPro" id="IPR036961">
    <property type="entry name" value="Kinesin_motor_dom_sf"/>
</dbReference>
<comment type="similarity">
    <text evidence="6 7">Belongs to the TRAFAC class myosin-kinesin ATPase superfamily. Kinesin family.</text>
</comment>
<feature type="compositionally biased region" description="Polar residues" evidence="9">
    <location>
        <begin position="484"/>
        <end position="497"/>
    </location>
</feature>
<dbReference type="InterPro" id="IPR027640">
    <property type="entry name" value="Kinesin-like_fam"/>
</dbReference>
<evidence type="ECO:0000256" key="1">
    <source>
        <dbReference type="ARBA" id="ARBA00022701"/>
    </source>
</evidence>
<feature type="compositionally biased region" description="Basic and acidic residues" evidence="9">
    <location>
        <begin position="666"/>
        <end position="678"/>
    </location>
</feature>
<dbReference type="OrthoDB" id="3176171at2759"/>
<evidence type="ECO:0000256" key="3">
    <source>
        <dbReference type="ARBA" id="ARBA00022840"/>
    </source>
</evidence>
<dbReference type="PROSITE" id="PS50067">
    <property type="entry name" value="KINESIN_MOTOR_2"/>
    <property type="match status" value="1"/>
</dbReference>
<feature type="compositionally biased region" description="Basic residues" evidence="9">
    <location>
        <begin position="780"/>
        <end position="790"/>
    </location>
</feature>
<feature type="compositionally biased region" description="Basic and acidic residues" evidence="9">
    <location>
        <begin position="927"/>
        <end position="937"/>
    </location>
</feature>
<feature type="compositionally biased region" description="Basic residues" evidence="9">
    <location>
        <begin position="679"/>
        <end position="693"/>
    </location>
</feature>
<feature type="compositionally biased region" description="Basic and acidic residues" evidence="9">
    <location>
        <begin position="909"/>
        <end position="918"/>
    </location>
</feature>
<evidence type="ECO:0000256" key="2">
    <source>
        <dbReference type="ARBA" id="ARBA00022741"/>
    </source>
</evidence>
<dbReference type="Proteomes" id="UP000265618">
    <property type="component" value="Unassembled WGS sequence"/>
</dbReference>
<dbReference type="PANTHER" id="PTHR47968:SF13">
    <property type="entry name" value="KINESIN-LIKE PROTEIN KIF19 ISOFORM X1"/>
    <property type="match status" value="1"/>
</dbReference>
<feature type="binding site" evidence="6">
    <location>
        <begin position="126"/>
        <end position="133"/>
    </location>
    <ligand>
        <name>ATP</name>
        <dbReference type="ChEBI" id="CHEBI:30616"/>
    </ligand>
</feature>
<evidence type="ECO:0000256" key="9">
    <source>
        <dbReference type="SAM" id="MobiDB-lite"/>
    </source>
</evidence>
<dbReference type="PROSITE" id="PS00411">
    <property type="entry name" value="KINESIN_MOTOR_1"/>
    <property type="match status" value="1"/>
</dbReference>
<feature type="coiled-coil region" evidence="8">
    <location>
        <begin position="394"/>
        <end position="428"/>
    </location>
</feature>
<dbReference type="InterPro" id="IPR019821">
    <property type="entry name" value="Kinesin_motor_CS"/>
</dbReference>
<feature type="compositionally biased region" description="Basic and acidic residues" evidence="9">
    <location>
        <begin position="810"/>
        <end position="829"/>
    </location>
</feature>
<feature type="compositionally biased region" description="Polar residues" evidence="9">
    <location>
        <begin position="938"/>
        <end position="947"/>
    </location>
</feature>
<feature type="region of interest" description="Disordered" evidence="9">
    <location>
        <begin position="635"/>
        <end position="884"/>
    </location>
</feature>
<dbReference type="GO" id="GO:0008017">
    <property type="term" value="F:microtubule binding"/>
    <property type="evidence" value="ECO:0007669"/>
    <property type="project" value="InterPro"/>
</dbReference>
<evidence type="ECO:0000313" key="12">
    <source>
        <dbReference type="Proteomes" id="UP000265618"/>
    </source>
</evidence>
<sequence length="963" mass="104515">MPGATSAPRRPPKASNFTVAVRVRPENEEEKNGRHYNVIKVTNDHLLVFDPPESGGSDGMMARPQSAPPLRPRTSTGRQRKAKDQPFAFDVVFDENATQKEVFTGTALPLVGFVLEGYNATMFAYGATGAGKTHTMLGHDDSGQGIMMLTLTELFARINSMDTHSVKCLVSYIEIYNEKIRDLLAPVTEKPVYLSLREDPKLGPTVAGLSEKAISTPAEAMDLLAQGSSTRTQFATGANAYSSRSHAILRVRIESRPKDAGMSADITQGKLSLIDLAGSERAARTKNMGARLLEGANINRSLLALGNCINALCTAKGRKVYVPYRDSKLTRLLKDSLGGNTKTVMINNISPSSFSYEDTLNTLKYANRAKQIKTVAKKNTRTVNFHVGEYQRVVGDLKAELEKVKVELKEAREAIAAKDKLLAREREANSEREAGEASAQASEEAGMLRHMINEMHHLCRREVSNQCGAKIDMLLGRALRSGPMNTPSAGRLSTPSMVSPAPAPALNRTPGTNRSRVASMPLSPAAGVHADVHSLALSRHCLSHCSPALSPTQLTSVSPEPVKAVSPIMRQTRTRPAMRDAPPPQPEREREPVPSPPNASIFRNVSPVAMRSSFAPATSGSTDHHVSLAPVLSPVATKLSPSPPARTHTRAPVEMTSPAQSLRTHIRQDEDHSKDANAVRRRAALAEWKKKRDSLHGNNRVPQQPSEARHSRQHTRPHSTTGAGGHARISTSHQHISSHASHNVTGPRDSHRMSSAARLPVQGRDTSTGRRAVKVVPSRVNHRGGHARISHRPDASANPDRMAPPASALHRKDRDRPESARNERKETRNVRFASGTAGGERETTAAARPRSQGRVPSALRNAGTGRAAEKPPSLATHRREPAKSLGLTSKLEDLMGYHNTISDQGGISARREAREAKRASGKSQRGRLRELLGKDGPTENTSTNRPASSFTSSFRSTSHILSQ</sequence>
<protein>
    <recommendedName>
        <fullName evidence="7">Kinesin-like protein</fullName>
    </recommendedName>
</protein>
<keyword evidence="1 7" id="KW-0493">Microtubule</keyword>
<dbReference type="PANTHER" id="PTHR47968">
    <property type="entry name" value="CENTROMERE PROTEIN E"/>
    <property type="match status" value="1"/>
</dbReference>
<feature type="domain" description="Kinesin motor" evidence="10">
    <location>
        <begin position="16"/>
        <end position="372"/>
    </location>
</feature>
<keyword evidence="2 6" id="KW-0547">Nucleotide-binding</keyword>
<evidence type="ECO:0000256" key="8">
    <source>
        <dbReference type="SAM" id="Coils"/>
    </source>
</evidence>
<dbReference type="PRINTS" id="PR00380">
    <property type="entry name" value="KINESINHEAVY"/>
</dbReference>
<keyword evidence="3 6" id="KW-0067">ATP-binding</keyword>
<accession>A0A9K3CXD6</accession>
<name>A0A9K3CXD6_9EUKA</name>
<feature type="compositionally biased region" description="Polar residues" evidence="9">
    <location>
        <begin position="696"/>
        <end position="706"/>
    </location>
</feature>
<evidence type="ECO:0000256" key="4">
    <source>
        <dbReference type="ARBA" id="ARBA00023054"/>
    </source>
</evidence>
<dbReference type="GO" id="GO:0007018">
    <property type="term" value="P:microtubule-based movement"/>
    <property type="evidence" value="ECO:0007669"/>
    <property type="project" value="InterPro"/>
</dbReference>
<feature type="region of interest" description="Disordered" evidence="9">
    <location>
        <begin position="905"/>
        <end position="963"/>
    </location>
</feature>
<evidence type="ECO:0000313" key="11">
    <source>
        <dbReference type="EMBL" id="GIQ84752.1"/>
    </source>
</evidence>
<dbReference type="InterPro" id="IPR001752">
    <property type="entry name" value="Kinesin_motor_dom"/>
</dbReference>
<dbReference type="GO" id="GO:0005874">
    <property type="term" value="C:microtubule"/>
    <property type="evidence" value="ECO:0007669"/>
    <property type="project" value="UniProtKB-KW"/>
</dbReference>
<dbReference type="InterPro" id="IPR027417">
    <property type="entry name" value="P-loop_NTPase"/>
</dbReference>
<feature type="region of interest" description="Disordered" evidence="9">
    <location>
        <begin position="569"/>
        <end position="602"/>
    </location>
</feature>
<comment type="caution">
    <text evidence="11">The sequence shown here is derived from an EMBL/GenBank/DDBJ whole genome shotgun (WGS) entry which is preliminary data.</text>
</comment>
<dbReference type="AlphaFoldDB" id="A0A9K3CXD6"/>
<evidence type="ECO:0000256" key="7">
    <source>
        <dbReference type="RuleBase" id="RU000394"/>
    </source>
</evidence>
<organism evidence="11 12">
    <name type="scientific">Kipferlia bialata</name>
    <dbReference type="NCBI Taxonomy" id="797122"/>
    <lineage>
        <taxon>Eukaryota</taxon>
        <taxon>Metamonada</taxon>
        <taxon>Carpediemonas-like organisms</taxon>
        <taxon>Kipferlia</taxon>
    </lineage>
</organism>
<feature type="region of interest" description="Disordered" evidence="9">
    <location>
        <begin position="484"/>
        <end position="513"/>
    </location>
</feature>
<feature type="region of interest" description="Disordered" evidence="9">
    <location>
        <begin position="50"/>
        <end position="83"/>
    </location>
</feature>
<dbReference type="SUPFAM" id="SSF52540">
    <property type="entry name" value="P-loop containing nucleoside triphosphate hydrolases"/>
    <property type="match status" value="1"/>
</dbReference>
<proteinExistence type="inferred from homology"/>
<feature type="compositionally biased region" description="Low complexity" evidence="9">
    <location>
        <begin position="948"/>
        <end position="963"/>
    </location>
</feature>
<evidence type="ECO:0000259" key="10">
    <source>
        <dbReference type="PROSITE" id="PS50067"/>
    </source>
</evidence>
<dbReference type="GO" id="GO:0003777">
    <property type="term" value="F:microtubule motor activity"/>
    <property type="evidence" value="ECO:0007669"/>
    <property type="project" value="InterPro"/>
</dbReference>
<reference evidence="11 12" key="1">
    <citation type="journal article" date="2018" name="PLoS ONE">
        <title>The draft genome of Kipferlia bialata reveals reductive genome evolution in fornicate parasites.</title>
        <authorList>
            <person name="Tanifuji G."/>
            <person name="Takabayashi S."/>
            <person name="Kume K."/>
            <person name="Takagi M."/>
            <person name="Nakayama T."/>
            <person name="Kamikawa R."/>
            <person name="Inagaki Y."/>
            <person name="Hashimoto T."/>
        </authorList>
    </citation>
    <scope>NUCLEOTIDE SEQUENCE [LARGE SCALE GENOMIC DNA]</scope>
    <source>
        <strain evidence="11">NY0173</strain>
    </source>
</reference>
<dbReference type="SMART" id="SM00129">
    <property type="entry name" value="KISc"/>
    <property type="match status" value="1"/>
</dbReference>
<keyword evidence="4 8" id="KW-0175">Coiled coil</keyword>
<dbReference type="Gene3D" id="3.40.850.10">
    <property type="entry name" value="Kinesin motor domain"/>
    <property type="match status" value="1"/>
</dbReference>
<feature type="compositionally biased region" description="Polar residues" evidence="9">
    <location>
        <begin position="729"/>
        <end position="744"/>
    </location>
</feature>
<dbReference type="EMBL" id="BDIP01001606">
    <property type="protein sequence ID" value="GIQ84752.1"/>
    <property type="molecule type" value="Genomic_DNA"/>
</dbReference>
<dbReference type="GO" id="GO:0005524">
    <property type="term" value="F:ATP binding"/>
    <property type="evidence" value="ECO:0007669"/>
    <property type="project" value="UniProtKB-UniRule"/>
</dbReference>
<keyword evidence="12" id="KW-1185">Reference proteome</keyword>
<keyword evidence="5 6" id="KW-0505">Motor protein</keyword>